<keyword evidence="2" id="KW-1185">Reference proteome</keyword>
<dbReference type="KEGG" id="ares:IWH25_06425"/>
<name>A0A974SR88_9RHOO</name>
<protein>
    <submittedName>
        <fullName evidence="1">Uncharacterized protein</fullName>
    </submittedName>
</protein>
<gene>
    <name evidence="1" type="ORF">IWH25_06425</name>
</gene>
<evidence type="ECO:0000313" key="2">
    <source>
        <dbReference type="Proteomes" id="UP000663444"/>
    </source>
</evidence>
<sequence length="324" mass="35209">MKSPHAWSEYCKLMTPQLVETCTATPAAAGSAGLARALAAALPEWRFRPVLSRGGWYRLGGVVDGDGRRLADDLEAWAAAELAARDGDLGRLADELAEPARFATRLVGRTHYLVAPVGDGNDDFLQLEIEELQEVRGHRLFAGEPASLEELVDPRTGAGSVTAQPLGLPCYVFRRVQHVGAFLARLRAQKPERAGIQRMLDDWARSSAGAASAFCNHWVVATREHLDRYQQPRLSAQAIATAADAAPPFAAPAGSSGLRLQDALTRFDRAAGYPMAWFFHLLTTKAVPQWAAQAVVEDALAGFAYLPQRDVDTVRDWLHAPYSA</sequence>
<evidence type="ECO:0000313" key="1">
    <source>
        <dbReference type="EMBL" id="QRJ64972.1"/>
    </source>
</evidence>
<dbReference type="EMBL" id="CP064781">
    <property type="protein sequence ID" value="QRJ64972.1"/>
    <property type="molecule type" value="Genomic_DNA"/>
</dbReference>
<dbReference type="RefSeq" id="WP_203388499.1">
    <property type="nucleotide sequence ID" value="NZ_CP064781.1"/>
</dbReference>
<accession>A0A974SR88</accession>
<proteinExistence type="predicted"/>
<organism evidence="1 2">
    <name type="scientific">Azospira restricta</name>
    <dbReference type="NCBI Taxonomy" id="404405"/>
    <lineage>
        <taxon>Bacteria</taxon>
        <taxon>Pseudomonadati</taxon>
        <taxon>Pseudomonadota</taxon>
        <taxon>Betaproteobacteria</taxon>
        <taxon>Rhodocyclales</taxon>
        <taxon>Rhodocyclaceae</taxon>
        <taxon>Azospira</taxon>
    </lineage>
</organism>
<dbReference type="AlphaFoldDB" id="A0A974SR88"/>
<dbReference type="Proteomes" id="UP000663444">
    <property type="component" value="Chromosome"/>
</dbReference>
<reference evidence="1" key="1">
    <citation type="submission" date="2020-11" db="EMBL/GenBank/DDBJ databases">
        <title>Azospira restricta DSM 18626 genome sequence.</title>
        <authorList>
            <person name="Moe W.M."/>
        </authorList>
    </citation>
    <scope>NUCLEOTIDE SEQUENCE</scope>
    <source>
        <strain evidence="1">DSM 18626</strain>
    </source>
</reference>